<reference evidence="5 6" key="1">
    <citation type="submission" date="2022-04" db="EMBL/GenBank/DDBJ databases">
        <title>Mechanism of arsenic methylation and mitigation arsenic toxicity by Bacillus sp. LH14 from an Arsenic-Contaminated Paddy Soil.</title>
        <authorList>
            <person name="Wang D."/>
        </authorList>
    </citation>
    <scope>NUCLEOTIDE SEQUENCE [LARGE SCALE GENOMIC DNA]</scope>
    <source>
        <strain evidence="5 6">LH14</strain>
    </source>
</reference>
<dbReference type="SMART" id="SM00871">
    <property type="entry name" value="AraC_E_bind"/>
    <property type="match status" value="1"/>
</dbReference>
<dbReference type="InterPro" id="IPR009057">
    <property type="entry name" value="Homeodomain-like_sf"/>
</dbReference>
<dbReference type="SMART" id="SM00342">
    <property type="entry name" value="HTH_ARAC"/>
    <property type="match status" value="1"/>
</dbReference>
<dbReference type="InterPro" id="IPR050959">
    <property type="entry name" value="MarA-like"/>
</dbReference>
<dbReference type="InterPro" id="IPR029442">
    <property type="entry name" value="GyrI-like"/>
</dbReference>
<dbReference type="InterPro" id="IPR020449">
    <property type="entry name" value="Tscrpt_reg_AraC-type_HTH"/>
</dbReference>
<dbReference type="InterPro" id="IPR010499">
    <property type="entry name" value="AraC_E-bd"/>
</dbReference>
<dbReference type="PRINTS" id="PR00032">
    <property type="entry name" value="HTHARAC"/>
</dbReference>
<dbReference type="PROSITE" id="PS00041">
    <property type="entry name" value="HTH_ARAC_FAMILY_1"/>
    <property type="match status" value="1"/>
</dbReference>
<dbReference type="Gene3D" id="1.10.10.60">
    <property type="entry name" value="Homeodomain-like"/>
    <property type="match status" value="2"/>
</dbReference>
<evidence type="ECO:0000313" key="5">
    <source>
        <dbReference type="EMBL" id="UPM55789.1"/>
    </source>
</evidence>
<dbReference type="InterPro" id="IPR018062">
    <property type="entry name" value="HTH_AraC-typ_CS"/>
</dbReference>
<dbReference type="RefSeq" id="WP_248268762.1">
    <property type="nucleotide sequence ID" value="NZ_CP096034.1"/>
</dbReference>
<dbReference type="SUPFAM" id="SSF55136">
    <property type="entry name" value="Probable bacterial effector-binding domain"/>
    <property type="match status" value="1"/>
</dbReference>
<keyword evidence="1" id="KW-0805">Transcription regulation</keyword>
<evidence type="ECO:0000256" key="2">
    <source>
        <dbReference type="ARBA" id="ARBA00023125"/>
    </source>
</evidence>
<sequence>MAWVESLQKAIDYIEDNLLNELTIEEISKQANSSVFHFQRTFSILTDINLAEYIRRRRLTLAANELTTTDHKIIDIALKYRYDSPEAFAKAFRRQHGVTPSEARKLIGNLKSYNRLVIQVSLKGAEPMQFNIVEKSAFQVVGVKKEFSYLNDQQQQLIPKMWEEVNENGTSDRLYEMNNGNIKGVLGVCMMSEEQKSKNLLEYWVATEYEGDVPEGFYHHEIPASKWAVFGVHGAMPHAMQSAWKKIFSEWFPSSGYSHAGIPEFELYPEGNPFSEDYYTEIWIPVK</sequence>
<evidence type="ECO:0000256" key="1">
    <source>
        <dbReference type="ARBA" id="ARBA00023015"/>
    </source>
</evidence>
<protein>
    <submittedName>
        <fullName evidence="5">AraC family transcriptional regulator</fullName>
    </submittedName>
</protein>
<dbReference type="Gene3D" id="3.20.80.10">
    <property type="entry name" value="Regulatory factor, effector binding domain"/>
    <property type="match status" value="1"/>
</dbReference>
<dbReference type="SUPFAM" id="SSF46689">
    <property type="entry name" value="Homeodomain-like"/>
    <property type="match status" value="2"/>
</dbReference>
<dbReference type="PANTHER" id="PTHR47504">
    <property type="entry name" value="RIGHT ORIGIN-BINDING PROTEIN"/>
    <property type="match status" value="1"/>
</dbReference>
<keyword evidence="6" id="KW-1185">Reference proteome</keyword>
<dbReference type="InterPro" id="IPR018060">
    <property type="entry name" value="HTH_AraC"/>
</dbReference>
<evidence type="ECO:0000313" key="6">
    <source>
        <dbReference type="Proteomes" id="UP000830639"/>
    </source>
</evidence>
<dbReference type="InterPro" id="IPR011256">
    <property type="entry name" value="Reg_factor_effector_dom_sf"/>
</dbReference>
<evidence type="ECO:0000256" key="3">
    <source>
        <dbReference type="ARBA" id="ARBA00023163"/>
    </source>
</evidence>
<dbReference type="Pfam" id="PF06445">
    <property type="entry name" value="GyrI-like"/>
    <property type="match status" value="1"/>
</dbReference>
<feature type="domain" description="HTH araC/xylS-type" evidence="4">
    <location>
        <begin position="8"/>
        <end position="106"/>
    </location>
</feature>
<keyword evidence="2" id="KW-0238">DNA-binding</keyword>
<keyword evidence="3" id="KW-0804">Transcription</keyword>
<dbReference type="EMBL" id="CP096034">
    <property type="protein sequence ID" value="UPM55789.1"/>
    <property type="molecule type" value="Genomic_DNA"/>
</dbReference>
<proteinExistence type="predicted"/>
<accession>A0ABY4JPL8</accession>
<dbReference type="PROSITE" id="PS01124">
    <property type="entry name" value="HTH_ARAC_FAMILY_2"/>
    <property type="match status" value="1"/>
</dbReference>
<gene>
    <name evidence="5" type="ORF">MY490_08160</name>
</gene>
<dbReference type="Proteomes" id="UP000830639">
    <property type="component" value="Chromosome"/>
</dbReference>
<organism evidence="5 6">
    <name type="scientific">Gottfriedia acidiceleris</name>
    <dbReference type="NCBI Taxonomy" id="371036"/>
    <lineage>
        <taxon>Bacteria</taxon>
        <taxon>Bacillati</taxon>
        <taxon>Bacillota</taxon>
        <taxon>Bacilli</taxon>
        <taxon>Bacillales</taxon>
        <taxon>Bacillaceae</taxon>
        <taxon>Gottfriedia</taxon>
    </lineage>
</organism>
<name>A0ABY4JPL8_9BACI</name>
<dbReference type="PANTHER" id="PTHR47504:SF5">
    <property type="entry name" value="RIGHT ORIGIN-BINDING PROTEIN"/>
    <property type="match status" value="1"/>
</dbReference>
<evidence type="ECO:0000259" key="4">
    <source>
        <dbReference type="PROSITE" id="PS01124"/>
    </source>
</evidence>
<dbReference type="Pfam" id="PF12833">
    <property type="entry name" value="HTH_18"/>
    <property type="match status" value="1"/>
</dbReference>